<dbReference type="SMART" id="SM00862">
    <property type="entry name" value="Trans_reg_C"/>
    <property type="match status" value="1"/>
</dbReference>
<dbReference type="Pfam" id="PF00072">
    <property type="entry name" value="Response_reg"/>
    <property type="match status" value="1"/>
</dbReference>
<proteinExistence type="predicted"/>
<evidence type="ECO:0000256" key="1">
    <source>
        <dbReference type="ARBA" id="ARBA00022553"/>
    </source>
</evidence>
<keyword evidence="1 6" id="KW-0597">Phosphoprotein</keyword>
<evidence type="ECO:0000259" key="8">
    <source>
        <dbReference type="PROSITE" id="PS50110"/>
    </source>
</evidence>
<comment type="caution">
    <text evidence="10">The sequence shown here is derived from an EMBL/GenBank/DDBJ whole genome shotgun (WGS) entry which is preliminary data.</text>
</comment>
<dbReference type="SMART" id="SM00448">
    <property type="entry name" value="REC"/>
    <property type="match status" value="1"/>
</dbReference>
<dbReference type="CDD" id="cd17574">
    <property type="entry name" value="REC_OmpR"/>
    <property type="match status" value="1"/>
</dbReference>
<name>A0ABT2UCS4_9BACL</name>
<dbReference type="Gene3D" id="3.40.50.2300">
    <property type="match status" value="1"/>
</dbReference>
<keyword evidence="4 7" id="KW-0238">DNA-binding</keyword>
<feature type="modified residue" description="4-aspartylphosphate" evidence="6">
    <location>
        <position position="55"/>
    </location>
</feature>
<evidence type="ECO:0000256" key="7">
    <source>
        <dbReference type="PROSITE-ProRule" id="PRU01091"/>
    </source>
</evidence>
<keyword evidence="3" id="KW-0805">Transcription regulation</keyword>
<keyword evidence="2" id="KW-0902">Two-component regulatory system</keyword>
<dbReference type="PANTHER" id="PTHR48111">
    <property type="entry name" value="REGULATOR OF RPOS"/>
    <property type="match status" value="1"/>
</dbReference>
<evidence type="ECO:0000256" key="5">
    <source>
        <dbReference type="ARBA" id="ARBA00023163"/>
    </source>
</evidence>
<dbReference type="EMBL" id="JAOQIO010000023">
    <property type="protein sequence ID" value="MCU6792438.1"/>
    <property type="molecule type" value="Genomic_DNA"/>
</dbReference>
<evidence type="ECO:0000256" key="2">
    <source>
        <dbReference type="ARBA" id="ARBA00023012"/>
    </source>
</evidence>
<dbReference type="PROSITE" id="PS50110">
    <property type="entry name" value="RESPONSE_REGULATORY"/>
    <property type="match status" value="1"/>
</dbReference>
<dbReference type="InterPro" id="IPR001789">
    <property type="entry name" value="Sig_transdc_resp-reg_receiver"/>
</dbReference>
<evidence type="ECO:0000313" key="10">
    <source>
        <dbReference type="EMBL" id="MCU6792438.1"/>
    </source>
</evidence>
<evidence type="ECO:0000256" key="4">
    <source>
        <dbReference type="ARBA" id="ARBA00023125"/>
    </source>
</evidence>
<dbReference type="SUPFAM" id="SSF52172">
    <property type="entry name" value="CheY-like"/>
    <property type="match status" value="1"/>
</dbReference>
<dbReference type="Proteomes" id="UP001652445">
    <property type="component" value="Unassembled WGS sequence"/>
</dbReference>
<dbReference type="SUPFAM" id="SSF46894">
    <property type="entry name" value="C-terminal effector domain of the bipartite response regulators"/>
    <property type="match status" value="1"/>
</dbReference>
<dbReference type="PANTHER" id="PTHR48111:SF40">
    <property type="entry name" value="PHOSPHATE REGULON TRANSCRIPTIONAL REGULATORY PROTEIN PHOB"/>
    <property type="match status" value="1"/>
</dbReference>
<dbReference type="InterPro" id="IPR016032">
    <property type="entry name" value="Sig_transdc_resp-reg_C-effctor"/>
</dbReference>
<keyword evidence="5" id="KW-0804">Transcription</keyword>
<reference evidence="10 11" key="1">
    <citation type="submission" date="2022-09" db="EMBL/GenBank/DDBJ databases">
        <authorList>
            <person name="Han X.L."/>
            <person name="Wang Q."/>
            <person name="Lu T."/>
        </authorList>
    </citation>
    <scope>NUCLEOTIDE SEQUENCE [LARGE SCALE GENOMIC DNA]</scope>
    <source>
        <strain evidence="10 11">WQ 127069</strain>
    </source>
</reference>
<dbReference type="CDD" id="cd00383">
    <property type="entry name" value="trans_reg_C"/>
    <property type="match status" value="1"/>
</dbReference>
<protein>
    <submittedName>
        <fullName evidence="10">Response regulator transcription factor</fullName>
    </submittedName>
</protein>
<evidence type="ECO:0000256" key="3">
    <source>
        <dbReference type="ARBA" id="ARBA00023015"/>
    </source>
</evidence>
<feature type="domain" description="OmpR/PhoB-type" evidence="9">
    <location>
        <begin position="133"/>
        <end position="233"/>
    </location>
</feature>
<dbReference type="InterPro" id="IPR001867">
    <property type="entry name" value="OmpR/PhoB-type_DNA-bd"/>
</dbReference>
<feature type="DNA-binding region" description="OmpR/PhoB-type" evidence="7">
    <location>
        <begin position="133"/>
        <end position="233"/>
    </location>
</feature>
<dbReference type="Gene3D" id="6.10.250.690">
    <property type="match status" value="1"/>
</dbReference>
<dbReference type="RefSeq" id="WP_262683828.1">
    <property type="nucleotide sequence ID" value="NZ_JAOQIO010000023.1"/>
</dbReference>
<feature type="domain" description="Response regulatory" evidence="8">
    <location>
        <begin position="6"/>
        <end position="119"/>
    </location>
</feature>
<evidence type="ECO:0000313" key="11">
    <source>
        <dbReference type="Proteomes" id="UP001652445"/>
    </source>
</evidence>
<gene>
    <name evidence="10" type="ORF">OB236_09885</name>
</gene>
<organism evidence="10 11">
    <name type="scientific">Paenibacillus baimaensis</name>
    <dbReference type="NCBI Taxonomy" id="2982185"/>
    <lineage>
        <taxon>Bacteria</taxon>
        <taxon>Bacillati</taxon>
        <taxon>Bacillota</taxon>
        <taxon>Bacilli</taxon>
        <taxon>Bacillales</taxon>
        <taxon>Paenibacillaceae</taxon>
        <taxon>Paenibacillus</taxon>
    </lineage>
</organism>
<evidence type="ECO:0000256" key="6">
    <source>
        <dbReference type="PROSITE-ProRule" id="PRU00169"/>
    </source>
</evidence>
<accession>A0ABT2UCS4</accession>
<evidence type="ECO:0000259" key="9">
    <source>
        <dbReference type="PROSITE" id="PS51755"/>
    </source>
</evidence>
<sequence>MKETINILLVEDEPEIARVIRDYLTTEGCRVTWSSTGLEGWEDFNRDTYHLVLVDLMLPEMDGFTLCRNIRLASDVPMIIVSAHQEDHHKVSGLQLGADDYITKPFSLVEVSARIHSHLRRYRRFRNELADSGNQIDYQYGLTIDSMTQRIFLSGEEVLLTVKELALILLLAKHPHRTFSKKELYEQIWQQSDVDGNNTVTVHIKSLRTKLKDTTREPVFIQTMWGSGYRFIGEQRCDEA</sequence>
<dbReference type="PROSITE" id="PS51755">
    <property type="entry name" value="OMPR_PHOB"/>
    <property type="match status" value="1"/>
</dbReference>
<dbReference type="Pfam" id="PF00486">
    <property type="entry name" value="Trans_reg_C"/>
    <property type="match status" value="1"/>
</dbReference>
<dbReference type="InterPro" id="IPR036388">
    <property type="entry name" value="WH-like_DNA-bd_sf"/>
</dbReference>
<dbReference type="InterPro" id="IPR011006">
    <property type="entry name" value="CheY-like_superfamily"/>
</dbReference>
<dbReference type="InterPro" id="IPR039420">
    <property type="entry name" value="WalR-like"/>
</dbReference>
<dbReference type="Gene3D" id="1.10.10.10">
    <property type="entry name" value="Winged helix-like DNA-binding domain superfamily/Winged helix DNA-binding domain"/>
    <property type="match status" value="1"/>
</dbReference>
<keyword evidence="11" id="KW-1185">Reference proteome</keyword>